<evidence type="ECO:0000313" key="1">
    <source>
        <dbReference type="EMBL" id="JAE32411.1"/>
    </source>
</evidence>
<reference evidence="1" key="1">
    <citation type="submission" date="2014-09" db="EMBL/GenBank/DDBJ databases">
        <authorList>
            <person name="Magalhaes I.L.F."/>
            <person name="Oliveira U."/>
            <person name="Santos F.R."/>
            <person name="Vidigal T.H.D.A."/>
            <person name="Brescovit A.D."/>
            <person name="Santos A.J."/>
        </authorList>
    </citation>
    <scope>NUCLEOTIDE SEQUENCE</scope>
    <source>
        <tissue evidence="1">Shoot tissue taken approximately 20 cm above the soil surface</tissue>
    </source>
</reference>
<name>A0A0A9HC40_ARUDO</name>
<sequence>MINVDFHIPPYVVFLSFADIELRLNIPIRHYVFLTPAHSFIDKRDKGHVEKQIATKAT</sequence>
<reference evidence="1" key="2">
    <citation type="journal article" date="2015" name="Data Brief">
        <title>Shoot transcriptome of the giant reed, Arundo donax.</title>
        <authorList>
            <person name="Barrero R.A."/>
            <person name="Guerrero F.D."/>
            <person name="Moolhuijzen P."/>
            <person name="Goolsby J.A."/>
            <person name="Tidwell J."/>
            <person name="Bellgard S.E."/>
            <person name="Bellgard M.I."/>
        </authorList>
    </citation>
    <scope>NUCLEOTIDE SEQUENCE</scope>
    <source>
        <tissue evidence="1">Shoot tissue taken approximately 20 cm above the soil surface</tissue>
    </source>
</reference>
<dbReference type="AlphaFoldDB" id="A0A0A9HC40"/>
<dbReference type="EMBL" id="GBRH01165485">
    <property type="protein sequence ID" value="JAE32411.1"/>
    <property type="molecule type" value="Transcribed_RNA"/>
</dbReference>
<proteinExistence type="predicted"/>
<accession>A0A0A9HC40</accession>
<protein>
    <submittedName>
        <fullName evidence="1">Uncharacterized protein</fullName>
    </submittedName>
</protein>
<organism evidence="1">
    <name type="scientific">Arundo donax</name>
    <name type="common">Giant reed</name>
    <name type="synonym">Donax arundinaceus</name>
    <dbReference type="NCBI Taxonomy" id="35708"/>
    <lineage>
        <taxon>Eukaryota</taxon>
        <taxon>Viridiplantae</taxon>
        <taxon>Streptophyta</taxon>
        <taxon>Embryophyta</taxon>
        <taxon>Tracheophyta</taxon>
        <taxon>Spermatophyta</taxon>
        <taxon>Magnoliopsida</taxon>
        <taxon>Liliopsida</taxon>
        <taxon>Poales</taxon>
        <taxon>Poaceae</taxon>
        <taxon>PACMAD clade</taxon>
        <taxon>Arundinoideae</taxon>
        <taxon>Arundineae</taxon>
        <taxon>Arundo</taxon>
    </lineage>
</organism>